<comment type="caution">
    <text evidence="5">The sequence shown here is derived from an EMBL/GenBank/DDBJ whole genome shotgun (WGS) entry which is preliminary data.</text>
</comment>
<dbReference type="InterPro" id="IPR029058">
    <property type="entry name" value="AB_hydrolase_fold"/>
</dbReference>
<dbReference type="RefSeq" id="WP_284101743.1">
    <property type="nucleotide sequence ID" value="NZ_JARRAF010000019.1"/>
</dbReference>
<dbReference type="EMBL" id="JARRAF010000019">
    <property type="protein sequence ID" value="MDK2125432.1"/>
    <property type="molecule type" value="Genomic_DNA"/>
</dbReference>
<organism evidence="5 6">
    <name type="scientific">Parachitinimonas caeni</name>
    <dbReference type="NCBI Taxonomy" id="3031301"/>
    <lineage>
        <taxon>Bacteria</taxon>
        <taxon>Pseudomonadati</taxon>
        <taxon>Pseudomonadota</taxon>
        <taxon>Betaproteobacteria</taxon>
        <taxon>Neisseriales</taxon>
        <taxon>Chitinibacteraceae</taxon>
        <taxon>Parachitinimonas</taxon>
    </lineage>
</organism>
<feature type="domain" description="Carrier" evidence="4">
    <location>
        <begin position="1931"/>
        <end position="2008"/>
    </location>
</feature>
<dbReference type="InterPro" id="IPR020845">
    <property type="entry name" value="AMP-binding_CS"/>
</dbReference>
<dbReference type="InterPro" id="IPR025110">
    <property type="entry name" value="AMP-bd_C"/>
</dbReference>
<dbReference type="Gene3D" id="3.40.50.12780">
    <property type="entry name" value="N-terminal domain of ligase-like"/>
    <property type="match status" value="2"/>
</dbReference>
<evidence type="ECO:0000313" key="5">
    <source>
        <dbReference type="EMBL" id="MDK2125432.1"/>
    </source>
</evidence>
<dbReference type="SUPFAM" id="SSF52777">
    <property type="entry name" value="CoA-dependent acyltransferases"/>
    <property type="match status" value="2"/>
</dbReference>
<keyword evidence="2" id="KW-0596">Phosphopantetheine</keyword>
<name>A0ABT7DZE7_9NEIS</name>
<dbReference type="InterPro" id="IPR000873">
    <property type="entry name" value="AMP-dep_synth/lig_dom"/>
</dbReference>
<dbReference type="PROSITE" id="PS00012">
    <property type="entry name" value="PHOSPHOPANTETHEINE"/>
    <property type="match status" value="1"/>
</dbReference>
<dbReference type="SMART" id="SM00824">
    <property type="entry name" value="PKS_TE"/>
    <property type="match status" value="1"/>
</dbReference>
<dbReference type="Gene3D" id="3.30.559.30">
    <property type="entry name" value="Nonribosomal peptide synthetase, condensation domain"/>
    <property type="match status" value="1"/>
</dbReference>
<dbReference type="InterPro" id="IPR001031">
    <property type="entry name" value="Thioesterase"/>
</dbReference>
<evidence type="ECO:0000313" key="6">
    <source>
        <dbReference type="Proteomes" id="UP001172778"/>
    </source>
</evidence>
<dbReference type="InterPro" id="IPR023213">
    <property type="entry name" value="CAT-like_dom_sf"/>
</dbReference>
<dbReference type="InterPro" id="IPR010071">
    <property type="entry name" value="AA_adenyl_dom"/>
</dbReference>
<evidence type="ECO:0000256" key="1">
    <source>
        <dbReference type="ARBA" id="ARBA00001957"/>
    </source>
</evidence>
<dbReference type="InterPro" id="IPR036736">
    <property type="entry name" value="ACP-like_sf"/>
</dbReference>
<reference evidence="5" key="1">
    <citation type="submission" date="2023-03" db="EMBL/GenBank/DDBJ databases">
        <title>Chitinimonas shenzhenensis gen. nov., sp. nov., a novel member of family Burkholderiaceae isolated from activated sludge collected in Shen Zhen, China.</title>
        <authorList>
            <person name="Wang X."/>
        </authorList>
    </citation>
    <scope>NUCLEOTIDE SEQUENCE</scope>
    <source>
        <strain evidence="5">DQS-5</strain>
    </source>
</reference>
<dbReference type="Gene3D" id="3.30.300.30">
    <property type="match status" value="2"/>
</dbReference>
<dbReference type="Gene3D" id="1.10.1200.10">
    <property type="entry name" value="ACP-like"/>
    <property type="match status" value="1"/>
</dbReference>
<protein>
    <submittedName>
        <fullName evidence="5">Amino acid adenylation domain-containing protein</fullName>
    </submittedName>
</protein>
<dbReference type="Gene3D" id="3.40.50.1820">
    <property type="entry name" value="alpha/beta hydrolase"/>
    <property type="match status" value="1"/>
</dbReference>
<dbReference type="SUPFAM" id="SSF47336">
    <property type="entry name" value="ACP-like"/>
    <property type="match status" value="2"/>
</dbReference>
<dbReference type="Gene3D" id="3.30.559.10">
    <property type="entry name" value="Chloramphenicol acetyltransferase-like domain"/>
    <property type="match status" value="1"/>
</dbReference>
<accession>A0ABT7DZE7</accession>
<dbReference type="InterPro" id="IPR009081">
    <property type="entry name" value="PP-bd_ACP"/>
</dbReference>
<dbReference type="InterPro" id="IPR020806">
    <property type="entry name" value="PKS_PP-bd"/>
</dbReference>
<evidence type="ECO:0000259" key="4">
    <source>
        <dbReference type="PROSITE" id="PS50075"/>
    </source>
</evidence>
<feature type="domain" description="Carrier" evidence="4">
    <location>
        <begin position="537"/>
        <end position="611"/>
    </location>
</feature>
<evidence type="ECO:0000256" key="3">
    <source>
        <dbReference type="ARBA" id="ARBA00022553"/>
    </source>
</evidence>
<dbReference type="Pfam" id="PF00668">
    <property type="entry name" value="Condensation"/>
    <property type="match status" value="1"/>
</dbReference>
<dbReference type="Pfam" id="PF13193">
    <property type="entry name" value="AMP-binding_C"/>
    <property type="match status" value="1"/>
</dbReference>
<sequence>MTNFDDSLSLLLAADDDELMRYQVWNGRRVELPADAYVDVLIERAVQQYSDRTALVYRDEVLSYRAFWQRVVHGSRILMAAGARPGTAVAIALPPGVERMVAVVAALHCGACYLPLNLDHPTERLRRQFDDCGQALLVATSATAQALGIDQALDLGAAAPAVASDALPLAARQVSDYAYIIHTSGSTGQPKGCAIRHDSLYNRLVWMRDALQVGPDDRILHKTAFGFDVSVWEQLLPLMTGATLVIADTEDARDAHRLAGLIARHQVSLCHFVPTLLDAFLDQDSLEGCASLRAIVCSGEALPKATALRCSQRLDAALYNYYGPTEAAIDVTAWRFDPEQDYGFVPIGLPIDNVDAHVLRDDLTPAPVGAEGELYLGGIAVGAGYLRRPAQSAERFIPDPFSALPGARMYRTGDIVRRHADGAIEYLGRRDMQVKLRGFRIELGEIEEVLRKHSGVSQAAVIVSDEPRQLMAYIVPSAGRSLAEIEAELRTAAAKALPVYMVPAVWIGLATMPTTVNGKLDRNALPKPVRAAAGTVPLSGEREETLASIWQNLLGLPEIDASTNFFAAGGDSILAIKLVARARAQGLRFEVNDVFAHPTVRALAAQAQGISDAQVDTQPAPASVALWQHGFSAQDCIVAVLDWKAPEGEVEAGLARLDQLLLNRQPGLQPGLRLPATGMATLNRLVAELAAAPQRTFAAARDGQKLMLALPPHSADWSSLPRLASLLEAKDQGISSVDFRQWADNARQLPAPSLERPAAGAKATANPYCQSGHFALPANWQQRQTSSGGAEDPLIDLISAAALTAMAATGVKRVRCRLPESRAWAAQTGWELSHCFGRLALEVAPVLSLANWHMASEQFMALRSLRSGLPGAPEFADEPAQNCRVLAVTPPTDTTLNWTAEYLELLAQTLAVEDELLLVALLEADQLRFCWSGQASLVSRLMAPTLQALDEGCHTQGPQRLAQDFPDSGLPSSRPLAGPLAQAADAYPLAPMQEGMLLRSIYWPESDAYFNQNLIELHGPLQRQALVDAWMTVVGRYEALRTGYAWEGLESPVQHIAAKTRHGVCEHDWQDCSTDEAAIEARLAAFMDADRSLPFDLREPGLWRFNLIHLTPERHFLVWSHHHILLDGWCLSLIWGDVFKHYAATVEGRALPPQRPRPYRDYLTWLRHHGAARRNPAFWRDYLDGYDAPTLFSRHSPDTEGRFDTWRIKLTPEKTEGLNQLARQCEITVNAIIQAAWSLMLGMETGRSDVIHGVAVSGRPPELDGSEQMVGLFINTIPLRLRHQAGQRVSEFLRQTQRTLAEASRQADLPLAEIAGQWRGRRYGDERLFDSLIAFENYPENNLPQGKTGGLDIIDRFCDEKTEYPFGLIVLPGKALELHFNFDTAHFAPAEVERLTWIYRGLLDAMINEPDGVLANLPGPLLPVLQSAAPAQGDRTLHAAIALQGQTAPTALALIDADRRWTYQEMAAEIEACAASWSKAGVTCGQVVLLMQPRSARLAINLLALWHLGAIPAVLNAGHPPAIRQACAALVQPDWLLADGDAALPGTPLPPQPLAGVGGVPPAVKASGRMILFTSGSTGQPKAVLCHQAGLLERIRTTASLYGSQKPVLLANAAAGFDIGLWELLFPLVQGGTVVIASETSLRDFSDFAEQIRLHGVDTLHLIPSLLELLLDAARPDQLASLKAVVSGGETLPASLVRRWFAQGLSAALWQGYGPTEASISVVDHLCRPEDGEAQRVPLGQPSGGACVYLLDEWLRPTPVGVEGDLYLAGENLCQGYVGAAAATAEAFLPNPWGEPGSLMYRTGDRAILRADGLLEFHGRKDRQIKLRGQRIDLGMLEQIVARHPAVRDAAVVVAAGTTSTLTAHLCLRDGADPAVVEALPQWLSTELPYGLTLPIRMHTALPVNANGKLDRRALAALPVTATASEGPQEGPQNPVEEAVWAAWTEVMGSAPTHRHSNFFSSGGHSLAAMRLVLAVRRRLDASAKVEVTHLFKFPTVAGMAEAIHSGAGGSGRDHVLVVSEPAAPSATPLFLIHPVEGMALCYATLGEFLPERPIYAFSNPRQLERDKFASLAEMARLYVEWVRSLAGDGPVMLGGWSFGGVVALEMARQMRAHGSTVETVLLIDSYQLAGQHALMLQHDAAAPTEALRDEIRHNTALALAATPAPYPGRVVLLQAEDDTSALGPANGWSTRHLPDLTLRPLQGVHHDLFKPEFLASTALAIRAALEESPQ</sequence>
<evidence type="ECO:0000256" key="2">
    <source>
        <dbReference type="ARBA" id="ARBA00022450"/>
    </source>
</evidence>
<dbReference type="InterPro" id="IPR001242">
    <property type="entry name" value="Condensation_dom"/>
</dbReference>
<dbReference type="InterPro" id="IPR045851">
    <property type="entry name" value="AMP-bd_C_sf"/>
</dbReference>
<dbReference type="InterPro" id="IPR020802">
    <property type="entry name" value="TesA-like"/>
</dbReference>
<dbReference type="NCBIfam" id="TIGR01733">
    <property type="entry name" value="AA-adenyl-dom"/>
    <property type="match status" value="1"/>
</dbReference>
<dbReference type="PANTHER" id="PTHR45527">
    <property type="entry name" value="NONRIBOSOMAL PEPTIDE SYNTHETASE"/>
    <property type="match status" value="1"/>
</dbReference>
<dbReference type="Pfam" id="PF00550">
    <property type="entry name" value="PP-binding"/>
    <property type="match status" value="2"/>
</dbReference>
<dbReference type="Pfam" id="PF00501">
    <property type="entry name" value="AMP-binding"/>
    <property type="match status" value="2"/>
</dbReference>
<proteinExistence type="predicted"/>
<keyword evidence="3" id="KW-0597">Phosphoprotein</keyword>
<dbReference type="PROSITE" id="PS00455">
    <property type="entry name" value="AMP_BINDING"/>
    <property type="match status" value="2"/>
</dbReference>
<gene>
    <name evidence="5" type="ORF">PZA18_15360</name>
</gene>
<keyword evidence="6" id="KW-1185">Reference proteome</keyword>
<comment type="cofactor">
    <cofactor evidence="1">
        <name>pantetheine 4'-phosphate</name>
        <dbReference type="ChEBI" id="CHEBI:47942"/>
    </cofactor>
</comment>
<dbReference type="PROSITE" id="PS50075">
    <property type="entry name" value="CARRIER"/>
    <property type="match status" value="2"/>
</dbReference>
<dbReference type="SMART" id="SM00823">
    <property type="entry name" value="PKS_PP"/>
    <property type="match status" value="2"/>
</dbReference>
<dbReference type="PANTHER" id="PTHR45527:SF1">
    <property type="entry name" value="FATTY ACID SYNTHASE"/>
    <property type="match status" value="1"/>
</dbReference>
<dbReference type="SUPFAM" id="SSF56801">
    <property type="entry name" value="Acetyl-CoA synthetase-like"/>
    <property type="match status" value="2"/>
</dbReference>
<dbReference type="InterPro" id="IPR006162">
    <property type="entry name" value="Ppantetheine_attach_site"/>
</dbReference>
<dbReference type="CDD" id="cd19543">
    <property type="entry name" value="DCL_NRPS"/>
    <property type="match status" value="1"/>
</dbReference>
<dbReference type="Pfam" id="PF00975">
    <property type="entry name" value="Thioesterase"/>
    <property type="match status" value="1"/>
</dbReference>
<dbReference type="SUPFAM" id="SSF53474">
    <property type="entry name" value="alpha/beta-Hydrolases"/>
    <property type="match status" value="1"/>
</dbReference>
<dbReference type="InterPro" id="IPR042099">
    <property type="entry name" value="ANL_N_sf"/>
</dbReference>
<dbReference type="Proteomes" id="UP001172778">
    <property type="component" value="Unassembled WGS sequence"/>
</dbReference>